<keyword evidence="10" id="KW-0670">Pyruvate</keyword>
<dbReference type="InterPro" id="IPR011053">
    <property type="entry name" value="Single_hybrid_motif"/>
</dbReference>
<dbReference type="Pfam" id="PF00198">
    <property type="entry name" value="2-oxoacid_dh"/>
    <property type="match status" value="1"/>
</dbReference>
<comment type="cofactor">
    <cofactor evidence="1 6">
        <name>(R)-lipoate</name>
        <dbReference type="ChEBI" id="CHEBI:83088"/>
    </cofactor>
</comment>
<evidence type="ECO:0000313" key="11">
    <source>
        <dbReference type="Proteomes" id="UP000568839"/>
    </source>
</evidence>
<sequence length="372" mass="40825">MVEVKLHDIGEGMHEAEILSFLVETGEAVKNDAPLVEVQTDKMTAELTAPSAGVVSHIEANVGDVIEVGDTILKIDDSNGVEAQRNEHPQEAQKATLEVLSPPPTRRVLATPYTRKIARDHEIDIEQVKGTGSAGRVTDEDVYAYIEEISVPEETFPETKPSPEQRTAPVQHPGAGLHTQETRSFITAPSAVHSEEVDVTYLLRISEPLNISFNSFFIKGIQVALQDYPSLNARVDESEGKVYLSSECHFEVSHPVYETKVIQNVEQSSIRDIEDGLAKDHLKSGATFTIHHLENANEVVPAAIHGSQAGGAIISPIHEKAMVYNQEITTRSMVNVTLTFDTRAVTGLTALAFSRRVKQLLENPNLMLLELI</sequence>
<dbReference type="Pfam" id="PF00364">
    <property type="entry name" value="Biotin_lipoyl"/>
    <property type="match status" value="1"/>
</dbReference>
<dbReference type="SUPFAM" id="SSF47005">
    <property type="entry name" value="Peripheral subunit-binding domain of 2-oxo acid dehydrogenase complex"/>
    <property type="match status" value="1"/>
</dbReference>
<dbReference type="InterPro" id="IPR001078">
    <property type="entry name" value="2-oxoacid_DH_actylTfrase"/>
</dbReference>
<evidence type="ECO:0000256" key="7">
    <source>
        <dbReference type="SAM" id="MobiDB-lite"/>
    </source>
</evidence>
<reference evidence="10 11" key="1">
    <citation type="submission" date="2020-08" db="EMBL/GenBank/DDBJ databases">
        <title>Genomic Encyclopedia of Type Strains, Phase IV (KMG-IV): sequencing the most valuable type-strain genomes for metagenomic binning, comparative biology and taxonomic classification.</title>
        <authorList>
            <person name="Goeker M."/>
        </authorList>
    </citation>
    <scope>NUCLEOTIDE SEQUENCE [LARGE SCALE GENOMIC DNA]</scope>
    <source>
        <strain evidence="10 11">DSM 21769</strain>
    </source>
</reference>
<proteinExistence type="inferred from homology"/>
<evidence type="ECO:0000256" key="1">
    <source>
        <dbReference type="ARBA" id="ARBA00001938"/>
    </source>
</evidence>
<evidence type="ECO:0000313" key="10">
    <source>
        <dbReference type="EMBL" id="MBB6451327.1"/>
    </source>
</evidence>
<dbReference type="AlphaFoldDB" id="A0A841PR08"/>
<dbReference type="Proteomes" id="UP000568839">
    <property type="component" value="Unassembled WGS sequence"/>
</dbReference>
<keyword evidence="4 6" id="KW-0450">Lipoyl</keyword>
<organism evidence="10 11">
    <name type="scientific">Geomicrobium halophilum</name>
    <dbReference type="NCBI Taxonomy" id="549000"/>
    <lineage>
        <taxon>Bacteria</taxon>
        <taxon>Bacillati</taxon>
        <taxon>Bacillota</taxon>
        <taxon>Bacilli</taxon>
        <taxon>Bacillales</taxon>
        <taxon>Geomicrobium</taxon>
    </lineage>
</organism>
<evidence type="ECO:0000256" key="2">
    <source>
        <dbReference type="ARBA" id="ARBA00007317"/>
    </source>
</evidence>
<dbReference type="InterPro" id="IPR000089">
    <property type="entry name" value="Biotin_lipoyl"/>
</dbReference>
<dbReference type="GO" id="GO:0005737">
    <property type="term" value="C:cytoplasm"/>
    <property type="evidence" value="ECO:0007669"/>
    <property type="project" value="TreeGrafter"/>
</dbReference>
<dbReference type="EMBL" id="JACHHJ010000006">
    <property type="protein sequence ID" value="MBB6451327.1"/>
    <property type="molecule type" value="Genomic_DNA"/>
</dbReference>
<feature type="domain" description="Lipoyl-binding" evidence="8">
    <location>
        <begin position="1"/>
        <end position="76"/>
    </location>
</feature>
<evidence type="ECO:0000256" key="5">
    <source>
        <dbReference type="ARBA" id="ARBA00023315"/>
    </source>
</evidence>
<keyword evidence="3 6" id="KW-0808">Transferase</keyword>
<dbReference type="RefSeq" id="WP_184405406.1">
    <property type="nucleotide sequence ID" value="NZ_JACHHJ010000006.1"/>
</dbReference>
<dbReference type="Gene3D" id="4.10.320.10">
    <property type="entry name" value="E3-binding domain"/>
    <property type="match status" value="1"/>
</dbReference>
<dbReference type="Gene3D" id="2.40.50.100">
    <property type="match status" value="1"/>
</dbReference>
<dbReference type="InterPro" id="IPR036625">
    <property type="entry name" value="E3-bd_dom_sf"/>
</dbReference>
<dbReference type="InterPro" id="IPR050743">
    <property type="entry name" value="2-oxoacid_DH_E2_comp"/>
</dbReference>
<dbReference type="SUPFAM" id="SSF52777">
    <property type="entry name" value="CoA-dependent acyltransferases"/>
    <property type="match status" value="1"/>
</dbReference>
<comment type="caution">
    <text evidence="10">The sequence shown here is derived from an EMBL/GenBank/DDBJ whole genome shotgun (WGS) entry which is preliminary data.</text>
</comment>
<protein>
    <recommendedName>
        <fullName evidence="6">Dihydrolipoamide acetyltransferase component of pyruvate dehydrogenase complex</fullName>
        <ecNumber evidence="6">2.3.1.-</ecNumber>
    </recommendedName>
</protein>
<dbReference type="PANTHER" id="PTHR43178:SF5">
    <property type="entry name" value="LIPOAMIDE ACYLTRANSFERASE COMPONENT OF BRANCHED-CHAIN ALPHA-KETO ACID DEHYDROGENASE COMPLEX, MITOCHONDRIAL"/>
    <property type="match status" value="1"/>
</dbReference>
<feature type="region of interest" description="Disordered" evidence="7">
    <location>
        <begin position="154"/>
        <end position="176"/>
    </location>
</feature>
<dbReference type="InterPro" id="IPR004167">
    <property type="entry name" value="PSBD"/>
</dbReference>
<dbReference type="CDD" id="cd06849">
    <property type="entry name" value="lipoyl_domain"/>
    <property type="match status" value="1"/>
</dbReference>
<evidence type="ECO:0000259" key="9">
    <source>
        <dbReference type="PROSITE" id="PS51826"/>
    </source>
</evidence>
<dbReference type="GO" id="GO:0016407">
    <property type="term" value="F:acetyltransferase activity"/>
    <property type="evidence" value="ECO:0007669"/>
    <property type="project" value="TreeGrafter"/>
</dbReference>
<keyword evidence="5 6" id="KW-0012">Acyltransferase</keyword>
<dbReference type="PROSITE" id="PS51826">
    <property type="entry name" value="PSBD"/>
    <property type="match status" value="1"/>
</dbReference>
<evidence type="ECO:0000259" key="8">
    <source>
        <dbReference type="PROSITE" id="PS50968"/>
    </source>
</evidence>
<gene>
    <name evidence="10" type="ORF">HNR44_003334</name>
</gene>
<dbReference type="GO" id="GO:0031405">
    <property type="term" value="F:lipoic acid binding"/>
    <property type="evidence" value="ECO:0007669"/>
    <property type="project" value="TreeGrafter"/>
</dbReference>
<dbReference type="InterPro" id="IPR023213">
    <property type="entry name" value="CAT-like_dom_sf"/>
</dbReference>
<evidence type="ECO:0000256" key="4">
    <source>
        <dbReference type="ARBA" id="ARBA00022823"/>
    </source>
</evidence>
<comment type="similarity">
    <text evidence="2 6">Belongs to the 2-oxoacid dehydrogenase family.</text>
</comment>
<name>A0A841PR08_9BACL</name>
<evidence type="ECO:0000256" key="6">
    <source>
        <dbReference type="RuleBase" id="RU003423"/>
    </source>
</evidence>
<dbReference type="PROSITE" id="PS50968">
    <property type="entry name" value="BIOTINYL_LIPOYL"/>
    <property type="match status" value="1"/>
</dbReference>
<dbReference type="Pfam" id="PF02817">
    <property type="entry name" value="E3_binding"/>
    <property type="match status" value="1"/>
</dbReference>
<feature type="domain" description="Peripheral subunit-binding (PSBD)" evidence="9">
    <location>
        <begin position="109"/>
        <end position="146"/>
    </location>
</feature>
<dbReference type="PANTHER" id="PTHR43178">
    <property type="entry name" value="DIHYDROLIPOAMIDE ACETYLTRANSFERASE COMPONENT OF PYRUVATE DEHYDROGENASE COMPLEX"/>
    <property type="match status" value="1"/>
</dbReference>
<dbReference type="SUPFAM" id="SSF51230">
    <property type="entry name" value="Single hybrid motif"/>
    <property type="match status" value="1"/>
</dbReference>
<dbReference type="EC" id="2.3.1.-" evidence="6"/>
<keyword evidence="11" id="KW-1185">Reference proteome</keyword>
<dbReference type="Gene3D" id="3.30.559.10">
    <property type="entry name" value="Chloramphenicol acetyltransferase-like domain"/>
    <property type="match status" value="1"/>
</dbReference>
<evidence type="ECO:0000256" key="3">
    <source>
        <dbReference type="ARBA" id="ARBA00022679"/>
    </source>
</evidence>
<accession>A0A841PR08</accession>